<accession>S9PZI6</accession>
<evidence type="ECO:0000313" key="1">
    <source>
        <dbReference type="EMBL" id="EPX73382.1"/>
    </source>
</evidence>
<sequence>MSFAFWNNTLPMMFGKGKHEFKKKLPQLDF</sequence>
<name>S9PZI6_SCHOY</name>
<evidence type="ECO:0000313" key="2">
    <source>
        <dbReference type="Proteomes" id="UP000016088"/>
    </source>
</evidence>
<dbReference type="AlphaFoldDB" id="S9PZI6"/>
<dbReference type="EMBL" id="KE503207">
    <property type="protein sequence ID" value="EPX73382.1"/>
    <property type="molecule type" value="Genomic_DNA"/>
</dbReference>
<dbReference type="RefSeq" id="XP_013019552.1">
    <property type="nucleotide sequence ID" value="XM_013164098.1"/>
</dbReference>
<dbReference type="VEuPathDB" id="FungiDB:SOCG_06265"/>
<protein>
    <submittedName>
        <fullName evidence="1">Uncharacterized protein</fullName>
    </submittedName>
</protein>
<reference evidence="1 2" key="1">
    <citation type="journal article" date="2011" name="Science">
        <title>Comparative functional genomics of the fission yeasts.</title>
        <authorList>
            <person name="Rhind N."/>
            <person name="Chen Z."/>
            <person name="Yassour M."/>
            <person name="Thompson D.A."/>
            <person name="Haas B.J."/>
            <person name="Habib N."/>
            <person name="Wapinski I."/>
            <person name="Roy S."/>
            <person name="Lin M.F."/>
            <person name="Heiman D.I."/>
            <person name="Young S.K."/>
            <person name="Furuya K."/>
            <person name="Guo Y."/>
            <person name="Pidoux A."/>
            <person name="Chen H.M."/>
            <person name="Robbertse B."/>
            <person name="Goldberg J.M."/>
            <person name="Aoki K."/>
            <person name="Bayne E.H."/>
            <person name="Berlin A.M."/>
            <person name="Desjardins C.A."/>
            <person name="Dobbs E."/>
            <person name="Dukaj L."/>
            <person name="Fan L."/>
            <person name="FitzGerald M.G."/>
            <person name="French C."/>
            <person name="Gujja S."/>
            <person name="Hansen K."/>
            <person name="Keifenheim D."/>
            <person name="Levin J.Z."/>
            <person name="Mosher R.A."/>
            <person name="Mueller C.A."/>
            <person name="Pfiffner J."/>
            <person name="Priest M."/>
            <person name="Russ C."/>
            <person name="Smialowska A."/>
            <person name="Swoboda P."/>
            <person name="Sykes S.M."/>
            <person name="Vaughn M."/>
            <person name="Vengrova S."/>
            <person name="Yoder R."/>
            <person name="Zeng Q."/>
            <person name="Allshire R."/>
            <person name="Baulcombe D."/>
            <person name="Birren B.W."/>
            <person name="Brown W."/>
            <person name="Ekwall K."/>
            <person name="Kellis M."/>
            <person name="Leatherwood J."/>
            <person name="Levin H."/>
            <person name="Margalit H."/>
            <person name="Martienssen R."/>
            <person name="Nieduszynski C.A."/>
            <person name="Spatafora J.W."/>
            <person name="Friedman N."/>
            <person name="Dalgaard J.Z."/>
            <person name="Baumann P."/>
            <person name="Niki H."/>
            <person name="Regev A."/>
            <person name="Nusbaum C."/>
        </authorList>
    </citation>
    <scope>NUCLEOTIDE SEQUENCE [LARGE SCALE GENOMIC DNA]</scope>
    <source>
        <strain evidence="2">yFS286</strain>
    </source>
</reference>
<dbReference type="Proteomes" id="UP000016088">
    <property type="component" value="Unassembled WGS sequence"/>
</dbReference>
<organism evidence="1 2">
    <name type="scientific">Schizosaccharomyces octosporus (strain yFS286)</name>
    <name type="common">Fission yeast</name>
    <name type="synonym">Octosporomyces octosporus</name>
    <dbReference type="NCBI Taxonomy" id="483514"/>
    <lineage>
        <taxon>Eukaryota</taxon>
        <taxon>Fungi</taxon>
        <taxon>Dikarya</taxon>
        <taxon>Ascomycota</taxon>
        <taxon>Taphrinomycotina</taxon>
        <taxon>Schizosaccharomycetes</taxon>
        <taxon>Schizosaccharomycetales</taxon>
        <taxon>Schizosaccharomycetaceae</taxon>
        <taxon>Schizosaccharomyces</taxon>
    </lineage>
</organism>
<gene>
    <name evidence="1" type="ORF">SOCG_06265</name>
</gene>
<proteinExistence type="predicted"/>
<dbReference type="GeneID" id="25033956"/>
<keyword evidence="2" id="KW-1185">Reference proteome</keyword>
<dbReference type="HOGENOM" id="CLU_3406566_0_0_1"/>